<keyword evidence="3" id="KW-1185">Reference proteome</keyword>
<dbReference type="Gene3D" id="1.40.20.10">
    <property type="entry name" value="CHAD domain"/>
    <property type="match status" value="1"/>
</dbReference>
<feature type="domain" description="CHAD" evidence="1">
    <location>
        <begin position="6"/>
        <end position="290"/>
    </location>
</feature>
<sequence>MNKRAEPAPGPALRDYACAELDAAIAALEEPGEALHEGVHRARKSLRRTRATLALGDRALGPGYVLLDRELHRINDGLSALRDAQALVETLERLLARKRAAATRQPLQQAREAAVAARAACAEAVLAVDPALDQRRALLAVLRAAVPALAWERLTPAAVRVALADSERSMQRAWRRVAAGGEDGDDEGWHRWRRRARRVSQQRRALAAAAMPVATLARPDATGAQRSGFDKRLTERLGQAQDLTLLLEHCGRDSPFSPADRAALKAYAKPELARSRKRIAAAAAAPPGDSA</sequence>
<proteinExistence type="predicted"/>
<gene>
    <name evidence="2" type="ORF">ACFOLC_06870</name>
</gene>
<dbReference type="InterPro" id="IPR007899">
    <property type="entry name" value="CHAD_dom"/>
</dbReference>
<comment type="caution">
    <text evidence="2">The sequence shown here is derived from an EMBL/GenBank/DDBJ whole genome shotgun (WGS) entry which is preliminary data.</text>
</comment>
<accession>A0ABV7RM88</accession>
<dbReference type="Proteomes" id="UP001595740">
    <property type="component" value="Unassembled WGS sequence"/>
</dbReference>
<reference evidence="3" key="1">
    <citation type="journal article" date="2019" name="Int. J. Syst. Evol. Microbiol.">
        <title>The Global Catalogue of Microorganisms (GCM) 10K type strain sequencing project: providing services to taxonomists for standard genome sequencing and annotation.</title>
        <authorList>
            <consortium name="The Broad Institute Genomics Platform"/>
            <consortium name="The Broad Institute Genome Sequencing Center for Infectious Disease"/>
            <person name="Wu L."/>
            <person name="Ma J."/>
        </authorList>
    </citation>
    <scope>NUCLEOTIDE SEQUENCE [LARGE SCALE GENOMIC DNA]</scope>
    <source>
        <strain evidence="3">KCTC 42875</strain>
    </source>
</reference>
<dbReference type="RefSeq" id="WP_386758473.1">
    <property type="nucleotide sequence ID" value="NZ_JBHRXK010000002.1"/>
</dbReference>
<protein>
    <submittedName>
        <fullName evidence="2">CHAD domain-containing protein</fullName>
    </submittedName>
</protein>
<evidence type="ECO:0000313" key="3">
    <source>
        <dbReference type="Proteomes" id="UP001595740"/>
    </source>
</evidence>
<dbReference type="InterPro" id="IPR038186">
    <property type="entry name" value="CHAD_dom_sf"/>
</dbReference>
<dbReference type="PROSITE" id="PS51708">
    <property type="entry name" value="CHAD"/>
    <property type="match status" value="1"/>
</dbReference>
<organism evidence="2 3">
    <name type="scientific">Lysobacter cavernae</name>
    <dbReference type="NCBI Taxonomy" id="1685901"/>
    <lineage>
        <taxon>Bacteria</taxon>
        <taxon>Pseudomonadati</taxon>
        <taxon>Pseudomonadota</taxon>
        <taxon>Gammaproteobacteria</taxon>
        <taxon>Lysobacterales</taxon>
        <taxon>Lysobacteraceae</taxon>
        <taxon>Lysobacter</taxon>
    </lineage>
</organism>
<dbReference type="EMBL" id="JBHRXK010000002">
    <property type="protein sequence ID" value="MFC3550739.1"/>
    <property type="molecule type" value="Genomic_DNA"/>
</dbReference>
<dbReference type="SMART" id="SM00880">
    <property type="entry name" value="CHAD"/>
    <property type="match status" value="1"/>
</dbReference>
<name>A0ABV7RM88_9GAMM</name>
<dbReference type="Pfam" id="PF05235">
    <property type="entry name" value="CHAD"/>
    <property type="match status" value="1"/>
</dbReference>
<evidence type="ECO:0000313" key="2">
    <source>
        <dbReference type="EMBL" id="MFC3550739.1"/>
    </source>
</evidence>
<evidence type="ECO:0000259" key="1">
    <source>
        <dbReference type="PROSITE" id="PS51708"/>
    </source>
</evidence>